<dbReference type="InterPro" id="IPR054722">
    <property type="entry name" value="PolX-like_BBD"/>
</dbReference>
<dbReference type="GO" id="GO:0005634">
    <property type="term" value="C:nucleus"/>
    <property type="evidence" value="ECO:0007669"/>
    <property type="project" value="TreeGrafter"/>
</dbReference>
<dbReference type="AlphaFoldDB" id="A0A803MMF5"/>
<dbReference type="SMART" id="SM01142">
    <property type="entry name" value="DSHCT"/>
    <property type="match status" value="1"/>
</dbReference>
<name>A0A803MMF5_CHEQI</name>
<dbReference type="Pfam" id="PF22936">
    <property type="entry name" value="Pol_BBD"/>
    <property type="match status" value="1"/>
</dbReference>
<reference evidence="6" key="1">
    <citation type="journal article" date="2017" name="Nature">
        <title>The genome of Chenopodium quinoa.</title>
        <authorList>
            <person name="Jarvis D.E."/>
            <person name="Ho Y.S."/>
            <person name="Lightfoot D.J."/>
            <person name="Schmoeckel S.M."/>
            <person name="Li B."/>
            <person name="Borm T.J.A."/>
            <person name="Ohyanagi H."/>
            <person name="Mineta K."/>
            <person name="Michell C.T."/>
            <person name="Saber N."/>
            <person name="Kharbatia N.M."/>
            <person name="Rupper R.R."/>
            <person name="Sharp A.R."/>
            <person name="Dally N."/>
            <person name="Boughton B.A."/>
            <person name="Woo Y.H."/>
            <person name="Gao G."/>
            <person name="Schijlen E.G.W.M."/>
            <person name="Guo X."/>
            <person name="Momin A.A."/>
            <person name="Negrao S."/>
            <person name="Al-Babili S."/>
            <person name="Gehring C."/>
            <person name="Roessner U."/>
            <person name="Jung C."/>
            <person name="Murphy K."/>
            <person name="Arold S.T."/>
            <person name="Gojobori T."/>
            <person name="van der Linden C.G."/>
            <person name="van Loo E.N."/>
            <person name="Jellen E.N."/>
            <person name="Maughan P.J."/>
            <person name="Tester M."/>
        </authorList>
    </citation>
    <scope>NUCLEOTIDE SEQUENCE [LARGE SCALE GENOMIC DNA]</scope>
    <source>
        <strain evidence="6">cv. PI 614886</strain>
    </source>
</reference>
<accession>A0A803MMF4</accession>
<dbReference type="Proteomes" id="UP000596660">
    <property type="component" value="Unplaced"/>
</dbReference>
<dbReference type="PANTHER" id="PTHR12131:SF25">
    <property type="entry name" value="DEXH-BOX ATP-DEPENDENT RNA HELICASE DEXH9"/>
    <property type="match status" value="1"/>
</dbReference>
<evidence type="ECO:0000313" key="6">
    <source>
        <dbReference type="EnsemblPlants" id="AUR62032456-RA:cds"/>
    </source>
</evidence>
<protein>
    <recommendedName>
        <fullName evidence="5">ATP-dependent RNA helicase Ski2/MTR4 C-terminal domain-containing protein</fullName>
    </recommendedName>
</protein>
<dbReference type="EnsemblPlants" id="AUR62032456-RA">
    <property type="protein sequence ID" value="AUR62032456-RA:cds"/>
    <property type="gene ID" value="AUR62032456"/>
</dbReference>
<dbReference type="GO" id="GO:0004386">
    <property type="term" value="F:helicase activity"/>
    <property type="evidence" value="ECO:0007669"/>
    <property type="project" value="UniProtKB-KW"/>
</dbReference>
<dbReference type="GO" id="GO:0005524">
    <property type="term" value="F:ATP binding"/>
    <property type="evidence" value="ECO:0007669"/>
    <property type="project" value="UniProtKB-KW"/>
</dbReference>
<proteinExistence type="predicted"/>
<dbReference type="InterPro" id="IPR050699">
    <property type="entry name" value="RNA-DNA_Helicase"/>
</dbReference>
<keyword evidence="1" id="KW-0547">Nucleotide-binding</keyword>
<dbReference type="GO" id="GO:0000460">
    <property type="term" value="P:maturation of 5.8S rRNA"/>
    <property type="evidence" value="ECO:0007669"/>
    <property type="project" value="TreeGrafter"/>
</dbReference>
<dbReference type="Gene3D" id="1.10.3380.30">
    <property type="match status" value="1"/>
</dbReference>
<evidence type="ECO:0000313" key="7">
    <source>
        <dbReference type="Proteomes" id="UP000596660"/>
    </source>
</evidence>
<evidence type="ECO:0000256" key="3">
    <source>
        <dbReference type="ARBA" id="ARBA00022806"/>
    </source>
</evidence>
<accession>A0A803MMF5</accession>
<dbReference type="Gramene" id="AUR62032456-RA">
    <property type="protein sequence ID" value="AUR62032456-RA:cds"/>
    <property type="gene ID" value="AUR62032456"/>
</dbReference>
<reference evidence="6" key="2">
    <citation type="submission" date="2021-03" db="UniProtKB">
        <authorList>
            <consortium name="EnsemblPlants"/>
        </authorList>
    </citation>
    <scope>IDENTIFICATION</scope>
</reference>
<dbReference type="PANTHER" id="PTHR12131">
    <property type="entry name" value="ATP-DEPENDENT RNA AND DNA HELICASE"/>
    <property type="match status" value="1"/>
</dbReference>
<keyword evidence="2" id="KW-0378">Hydrolase</keyword>
<keyword evidence="4" id="KW-0067">ATP-binding</keyword>
<evidence type="ECO:0000256" key="4">
    <source>
        <dbReference type="ARBA" id="ARBA00022840"/>
    </source>
</evidence>
<dbReference type="GO" id="GO:0016787">
    <property type="term" value="F:hydrolase activity"/>
    <property type="evidence" value="ECO:0007669"/>
    <property type="project" value="UniProtKB-KW"/>
</dbReference>
<keyword evidence="7" id="KW-1185">Reference proteome</keyword>
<evidence type="ECO:0000256" key="2">
    <source>
        <dbReference type="ARBA" id="ARBA00022801"/>
    </source>
</evidence>
<dbReference type="EnsemblPlants" id="AUR62032455-RA">
    <property type="protein sequence ID" value="AUR62032455-RA:cds"/>
    <property type="gene ID" value="AUR62032455"/>
</dbReference>
<dbReference type="Pfam" id="PF13976">
    <property type="entry name" value="gag_pre-integrs"/>
    <property type="match status" value="1"/>
</dbReference>
<evidence type="ECO:0000256" key="1">
    <source>
        <dbReference type="ARBA" id="ARBA00022741"/>
    </source>
</evidence>
<sequence length="249" mass="28610">MWFFDSGASNHMCGRKEFFIDLDEKIQGNVSLGDSSKLQVEGFIVHMEGDNLQLKDNSGRIIAQLKMAKNRMFPLQLNTKVQKCFYGVMENESWKWHKRFGHLHFNGLILLQSKNMVHGLPTIEDLKQVCEICTIGKQARLPFQKGLSWRAKAPLELVQIDVENFVSSFRPDIMEAVYAWAKGSKFYEIMEITQVFEGSLIRAIRRLEEVLQQLILAAKSIGEIELESKFEDAVSMIKRDIVFAASLYL</sequence>
<dbReference type="InterPro" id="IPR012961">
    <property type="entry name" value="Ski2/MTR4_C"/>
</dbReference>
<dbReference type="InterPro" id="IPR025724">
    <property type="entry name" value="GAG-pre-integrase_dom"/>
</dbReference>
<evidence type="ECO:0000259" key="5">
    <source>
        <dbReference type="SMART" id="SM01142"/>
    </source>
</evidence>
<feature type="domain" description="ATP-dependent RNA helicase Ski2/MTR4 C-terminal" evidence="5">
    <location>
        <begin position="123"/>
        <end position="249"/>
    </location>
</feature>
<dbReference type="Gramene" id="AUR62032455-RA">
    <property type="protein sequence ID" value="AUR62032455-RA:cds"/>
    <property type="gene ID" value="AUR62032455"/>
</dbReference>
<dbReference type="Pfam" id="PF08148">
    <property type="entry name" value="DSHCT"/>
    <property type="match status" value="1"/>
</dbReference>
<keyword evidence="3" id="KW-0347">Helicase</keyword>
<organism evidence="6 7">
    <name type="scientific">Chenopodium quinoa</name>
    <name type="common">Quinoa</name>
    <dbReference type="NCBI Taxonomy" id="63459"/>
    <lineage>
        <taxon>Eukaryota</taxon>
        <taxon>Viridiplantae</taxon>
        <taxon>Streptophyta</taxon>
        <taxon>Embryophyta</taxon>
        <taxon>Tracheophyta</taxon>
        <taxon>Spermatophyta</taxon>
        <taxon>Magnoliopsida</taxon>
        <taxon>eudicotyledons</taxon>
        <taxon>Gunneridae</taxon>
        <taxon>Pentapetalae</taxon>
        <taxon>Caryophyllales</taxon>
        <taxon>Chenopodiaceae</taxon>
        <taxon>Chenopodioideae</taxon>
        <taxon>Atripliceae</taxon>
        <taxon>Chenopodium</taxon>
    </lineage>
</organism>
<dbReference type="OMA" id="GPSRTMK"/>